<sequence length="192" mass="20747">MRRAGGGSESRWPAMLVVRGVILAEWSNSGAGSGLLWKIEKESESWRRGETDEKGERTLLLGKKFLLERIHAGGSLHQNLWDIALFPIGQVESQQNIRIVSMVSLLATPTDVMVDVGIGASLNVLTKGDRALGSAHMPNCTTPDGDIDWDSFCVSLWGPVPISSLPDATTEPPRQGSRELLLDSGINGVESN</sequence>
<gene>
    <name evidence="3" type="ORF">VITISV_028613</name>
</gene>
<evidence type="ECO:0000259" key="2">
    <source>
        <dbReference type="Pfam" id="PF26180"/>
    </source>
</evidence>
<dbReference type="OrthoDB" id="273917at2759"/>
<protein>
    <recommendedName>
        <fullName evidence="2">PAP/OAS1 substrate-binding-related domain-containing protein</fullName>
    </recommendedName>
</protein>
<dbReference type="EMBL" id="AM443321">
    <property type="protein sequence ID" value="CAN69576.1"/>
    <property type="molecule type" value="Genomic_DNA"/>
</dbReference>
<dbReference type="AlphaFoldDB" id="A5B1G4"/>
<proteinExistence type="predicted"/>
<accession>A5B1G4</accession>
<dbReference type="Pfam" id="PF26180">
    <property type="entry name" value="PAP-OAS1"/>
    <property type="match status" value="1"/>
</dbReference>
<feature type="region of interest" description="Disordered" evidence="1">
    <location>
        <begin position="164"/>
        <end position="192"/>
    </location>
</feature>
<dbReference type="InterPro" id="IPR058920">
    <property type="entry name" value="PAP-OAS1-bd-rel"/>
</dbReference>
<reference evidence="3" key="1">
    <citation type="journal article" date="2007" name="PLoS ONE">
        <title>The first genome sequence of an elite grapevine cultivar (Pinot noir Vitis vinifera L.): coping with a highly heterozygous genome.</title>
        <authorList>
            <person name="Velasco R."/>
            <person name="Zharkikh A."/>
            <person name="Troggio M."/>
            <person name="Cartwright D.A."/>
            <person name="Cestaro A."/>
            <person name="Pruss D."/>
            <person name="Pindo M."/>
            <person name="FitzGerald L.M."/>
            <person name="Vezzulli S."/>
            <person name="Reid J."/>
            <person name="Malacarne G."/>
            <person name="Iliev D."/>
            <person name="Coppola G."/>
            <person name="Wardell B."/>
            <person name="Micheletti D."/>
            <person name="Macalma T."/>
            <person name="Facci M."/>
            <person name="Mitchell J.T."/>
            <person name="Perazzolli M."/>
            <person name="Eldredge G."/>
            <person name="Gatto P."/>
            <person name="Oyzerski R."/>
            <person name="Moretto M."/>
            <person name="Gutin N."/>
            <person name="Stefanini M."/>
            <person name="Chen Y."/>
            <person name="Segala C."/>
            <person name="Davenport C."/>
            <person name="Dematte L."/>
            <person name="Mraz A."/>
            <person name="Battilana J."/>
            <person name="Stormo K."/>
            <person name="Costa F."/>
            <person name="Tao Q."/>
            <person name="Si-Ammour A."/>
            <person name="Harkins T."/>
            <person name="Lackey A."/>
            <person name="Perbost C."/>
            <person name="Taillon B."/>
            <person name="Stella A."/>
            <person name="Solovyev V."/>
            <person name="Fawcett J.A."/>
            <person name="Sterck L."/>
            <person name="Vandepoele K."/>
            <person name="Grando S.M."/>
            <person name="Toppo S."/>
            <person name="Moser C."/>
            <person name="Lanchbury J."/>
            <person name="Bogden R."/>
            <person name="Skolnick M."/>
            <person name="Sgaramella V."/>
            <person name="Bhatnagar S.K."/>
            <person name="Fontana P."/>
            <person name="Gutin A."/>
            <person name="Van de Peer Y."/>
            <person name="Salamini F."/>
            <person name="Viola R."/>
        </authorList>
    </citation>
    <scope>NUCLEOTIDE SEQUENCE</scope>
</reference>
<organism evidence="3">
    <name type="scientific">Vitis vinifera</name>
    <name type="common">Grape</name>
    <dbReference type="NCBI Taxonomy" id="29760"/>
    <lineage>
        <taxon>Eukaryota</taxon>
        <taxon>Viridiplantae</taxon>
        <taxon>Streptophyta</taxon>
        <taxon>Embryophyta</taxon>
        <taxon>Tracheophyta</taxon>
        <taxon>Spermatophyta</taxon>
        <taxon>Magnoliopsida</taxon>
        <taxon>eudicotyledons</taxon>
        <taxon>Gunneridae</taxon>
        <taxon>Pentapetalae</taxon>
        <taxon>rosids</taxon>
        <taxon>Vitales</taxon>
        <taxon>Vitaceae</taxon>
        <taxon>Viteae</taxon>
        <taxon>Vitis</taxon>
    </lineage>
</organism>
<feature type="domain" description="PAP/OAS1 substrate-binding-related" evidence="2">
    <location>
        <begin position="147"/>
        <end position="184"/>
    </location>
</feature>
<evidence type="ECO:0000256" key="1">
    <source>
        <dbReference type="SAM" id="MobiDB-lite"/>
    </source>
</evidence>
<evidence type="ECO:0000313" key="3">
    <source>
        <dbReference type="EMBL" id="CAN69576.1"/>
    </source>
</evidence>
<name>A5B1G4_VITVI</name>